<sequence length="130" mass="13931">MKKQGTKQAVNHHGVSFRGSPGTDKPPTGQLGFAGRGVGWDGLPFGHRTTLYGGQCRMPNPPAVLSPGDTFLPDPFLGSVYGLEQEINSSWLLCPCWHHCRCCSHSCSIQSNVQGALSLPSKALLDQKGQ</sequence>
<organism evidence="2 3">
    <name type="scientific">Mauremys mutica</name>
    <name type="common">yellowpond turtle</name>
    <dbReference type="NCBI Taxonomy" id="74926"/>
    <lineage>
        <taxon>Eukaryota</taxon>
        <taxon>Metazoa</taxon>
        <taxon>Chordata</taxon>
        <taxon>Craniata</taxon>
        <taxon>Vertebrata</taxon>
        <taxon>Euteleostomi</taxon>
        <taxon>Archelosauria</taxon>
        <taxon>Testudinata</taxon>
        <taxon>Testudines</taxon>
        <taxon>Cryptodira</taxon>
        <taxon>Durocryptodira</taxon>
        <taxon>Testudinoidea</taxon>
        <taxon>Geoemydidae</taxon>
        <taxon>Geoemydinae</taxon>
        <taxon>Mauremys</taxon>
    </lineage>
</organism>
<dbReference type="EMBL" id="JAHDVG010000473">
    <property type="protein sequence ID" value="KAH1179043.1"/>
    <property type="molecule type" value="Genomic_DNA"/>
</dbReference>
<feature type="region of interest" description="Disordered" evidence="1">
    <location>
        <begin position="1"/>
        <end position="33"/>
    </location>
</feature>
<proteinExistence type="predicted"/>
<comment type="caution">
    <text evidence="2">The sequence shown here is derived from an EMBL/GenBank/DDBJ whole genome shotgun (WGS) entry which is preliminary data.</text>
</comment>
<keyword evidence="3" id="KW-1185">Reference proteome</keyword>
<name>A0A9D3XFQ3_9SAUR</name>
<gene>
    <name evidence="2" type="ORF">KIL84_000374</name>
</gene>
<evidence type="ECO:0000313" key="2">
    <source>
        <dbReference type="EMBL" id="KAH1179043.1"/>
    </source>
</evidence>
<protein>
    <submittedName>
        <fullName evidence="2">Uncharacterized protein</fullName>
    </submittedName>
</protein>
<accession>A0A9D3XFQ3</accession>
<dbReference type="Proteomes" id="UP000827986">
    <property type="component" value="Unassembled WGS sequence"/>
</dbReference>
<evidence type="ECO:0000256" key="1">
    <source>
        <dbReference type="SAM" id="MobiDB-lite"/>
    </source>
</evidence>
<reference evidence="2" key="1">
    <citation type="submission" date="2021-09" db="EMBL/GenBank/DDBJ databases">
        <title>The genome of Mauremys mutica provides insights into the evolution of semi-aquatic lifestyle.</title>
        <authorList>
            <person name="Gong S."/>
            <person name="Gao Y."/>
        </authorList>
    </citation>
    <scope>NUCLEOTIDE SEQUENCE</scope>
    <source>
        <strain evidence="2">MM-2020</strain>
        <tissue evidence="2">Muscle</tissue>
    </source>
</reference>
<evidence type="ECO:0000313" key="3">
    <source>
        <dbReference type="Proteomes" id="UP000827986"/>
    </source>
</evidence>
<dbReference type="AlphaFoldDB" id="A0A9D3XFQ3"/>